<dbReference type="Proteomes" id="UP001322664">
    <property type="component" value="Chromosome"/>
</dbReference>
<feature type="transmembrane region" description="Helical" evidence="1">
    <location>
        <begin position="83"/>
        <end position="101"/>
    </location>
</feature>
<dbReference type="EMBL" id="CP137624">
    <property type="protein sequence ID" value="WPK12947.1"/>
    <property type="molecule type" value="Genomic_DNA"/>
</dbReference>
<feature type="transmembrane region" description="Helical" evidence="1">
    <location>
        <begin position="57"/>
        <end position="77"/>
    </location>
</feature>
<keyword evidence="1" id="KW-0472">Membrane</keyword>
<protein>
    <submittedName>
        <fullName evidence="2">Uncharacterized protein</fullName>
    </submittedName>
</protein>
<proteinExistence type="predicted"/>
<keyword evidence="1" id="KW-0812">Transmembrane</keyword>
<feature type="transmembrane region" description="Helical" evidence="1">
    <location>
        <begin position="29"/>
        <end position="45"/>
    </location>
</feature>
<dbReference type="RefSeq" id="WP_319837591.1">
    <property type="nucleotide sequence ID" value="NZ_CP137624.1"/>
</dbReference>
<reference evidence="2 3" key="1">
    <citation type="submission" date="2023-09" db="EMBL/GenBank/DDBJ databases">
        <authorList>
            <person name="Page C.A."/>
            <person name="Perez-Diaz I.M."/>
        </authorList>
    </citation>
    <scope>NUCLEOTIDE SEQUENCE [LARGE SCALE GENOMIC DNA]</scope>
    <source>
        <strain evidence="2 3">Ll15</strain>
    </source>
</reference>
<feature type="transmembrane region" description="Helical" evidence="1">
    <location>
        <begin position="7"/>
        <end position="23"/>
    </location>
</feature>
<evidence type="ECO:0000256" key="1">
    <source>
        <dbReference type="SAM" id="Phobius"/>
    </source>
</evidence>
<evidence type="ECO:0000313" key="2">
    <source>
        <dbReference type="EMBL" id="WPK12947.1"/>
    </source>
</evidence>
<sequence>MTFIVKVFFLIATISCFYLASVTQTPAKHYFFVLAIWFIYMFINNRLAKNNAQNIKFLSMLVDIFIAFIPLVSYFLFQQFHEYSRWLVIILLILISGNLLIKMQSKLLLDRDK</sequence>
<organism evidence="2 3">
    <name type="scientific">Lysinibacillus louembei</name>
    <dbReference type="NCBI Taxonomy" id="1470088"/>
    <lineage>
        <taxon>Bacteria</taxon>
        <taxon>Bacillati</taxon>
        <taxon>Bacillota</taxon>
        <taxon>Bacilli</taxon>
        <taxon>Bacillales</taxon>
        <taxon>Bacillaceae</taxon>
        <taxon>Lysinibacillus</taxon>
    </lineage>
</organism>
<name>A0ABZ0S522_9BACI</name>
<evidence type="ECO:0000313" key="3">
    <source>
        <dbReference type="Proteomes" id="UP001322664"/>
    </source>
</evidence>
<gene>
    <name evidence="2" type="ORF">R6U77_04440</name>
</gene>
<keyword evidence="3" id="KW-1185">Reference proteome</keyword>
<accession>A0ABZ0S522</accession>
<keyword evidence="1" id="KW-1133">Transmembrane helix</keyword>